<evidence type="ECO:0000256" key="5">
    <source>
        <dbReference type="SAM" id="MobiDB-lite"/>
    </source>
</evidence>
<protein>
    <recommendedName>
        <fullName evidence="8">Protein-lysine N-methyltransferase EFM5</fullName>
    </recommendedName>
</protein>
<dbReference type="InterPro" id="IPR019369">
    <property type="entry name" value="Efm5/EEF1AKMT1"/>
</dbReference>
<dbReference type="PROSITE" id="PS00092">
    <property type="entry name" value="N6_MTASE"/>
    <property type="match status" value="1"/>
</dbReference>
<keyword evidence="7" id="KW-1185">Reference proteome</keyword>
<dbReference type="PANTHER" id="PTHR13200:SF0">
    <property type="entry name" value="EEF1A LYSINE METHYLTRANSFERASE 1"/>
    <property type="match status" value="1"/>
</dbReference>
<comment type="subcellular location">
    <subcellularLocation>
        <location evidence="1">Cytoplasm</location>
    </subcellularLocation>
</comment>
<dbReference type="PANTHER" id="PTHR13200">
    <property type="entry name" value="EEF1A LYSINE METHYLTRANSFERASE 1"/>
    <property type="match status" value="1"/>
</dbReference>
<keyword evidence="2" id="KW-0963">Cytoplasm</keyword>
<dbReference type="HOGENOM" id="CLU_074410_2_1_1"/>
<feature type="compositionally biased region" description="Low complexity" evidence="5">
    <location>
        <begin position="11"/>
        <end position="25"/>
    </location>
</feature>
<dbReference type="Proteomes" id="UP000027222">
    <property type="component" value="Unassembled WGS sequence"/>
</dbReference>
<keyword evidence="3" id="KW-0489">Methyltransferase</keyword>
<dbReference type="GO" id="GO:0016279">
    <property type="term" value="F:protein-lysine N-methyltransferase activity"/>
    <property type="evidence" value="ECO:0007669"/>
    <property type="project" value="InterPro"/>
</dbReference>
<gene>
    <name evidence="6" type="ORF">GALMADRAFT_256552</name>
</gene>
<evidence type="ECO:0000313" key="6">
    <source>
        <dbReference type="EMBL" id="KDR68730.1"/>
    </source>
</evidence>
<keyword evidence="4" id="KW-0808">Transferase</keyword>
<dbReference type="STRING" id="685588.A0A067SCS0"/>
<dbReference type="Pfam" id="PF10237">
    <property type="entry name" value="N6-adenineMlase"/>
    <property type="match status" value="1"/>
</dbReference>
<evidence type="ECO:0000256" key="3">
    <source>
        <dbReference type="ARBA" id="ARBA00022603"/>
    </source>
</evidence>
<dbReference type="InterPro" id="IPR029063">
    <property type="entry name" value="SAM-dependent_MTases_sf"/>
</dbReference>
<dbReference type="GO" id="GO:0005737">
    <property type="term" value="C:cytoplasm"/>
    <property type="evidence" value="ECO:0007669"/>
    <property type="project" value="UniProtKB-SubCell"/>
</dbReference>
<dbReference type="SUPFAM" id="SSF53335">
    <property type="entry name" value="S-adenosyl-L-methionine-dependent methyltransferases"/>
    <property type="match status" value="1"/>
</dbReference>
<name>A0A067SCS0_GALM3</name>
<accession>A0A067SCS0</accession>
<reference evidence="7" key="1">
    <citation type="journal article" date="2014" name="Proc. Natl. Acad. Sci. U.S.A.">
        <title>Extensive sampling of basidiomycete genomes demonstrates inadequacy of the white-rot/brown-rot paradigm for wood decay fungi.</title>
        <authorList>
            <person name="Riley R."/>
            <person name="Salamov A.A."/>
            <person name="Brown D.W."/>
            <person name="Nagy L.G."/>
            <person name="Floudas D."/>
            <person name="Held B.W."/>
            <person name="Levasseur A."/>
            <person name="Lombard V."/>
            <person name="Morin E."/>
            <person name="Otillar R."/>
            <person name="Lindquist E.A."/>
            <person name="Sun H."/>
            <person name="LaButti K.M."/>
            <person name="Schmutz J."/>
            <person name="Jabbour D."/>
            <person name="Luo H."/>
            <person name="Baker S.E."/>
            <person name="Pisabarro A.G."/>
            <person name="Walton J.D."/>
            <person name="Blanchette R.A."/>
            <person name="Henrissat B."/>
            <person name="Martin F."/>
            <person name="Cullen D."/>
            <person name="Hibbett D.S."/>
            <person name="Grigoriev I.V."/>
        </authorList>
    </citation>
    <scope>NUCLEOTIDE SEQUENCE [LARGE SCALE GENOMIC DNA]</scope>
    <source>
        <strain evidence="7">CBS 339.88</strain>
    </source>
</reference>
<dbReference type="GO" id="GO:0032259">
    <property type="term" value="P:methylation"/>
    <property type="evidence" value="ECO:0007669"/>
    <property type="project" value="UniProtKB-KW"/>
</dbReference>
<dbReference type="EMBL" id="KL142406">
    <property type="protein sequence ID" value="KDR68730.1"/>
    <property type="molecule type" value="Genomic_DNA"/>
</dbReference>
<dbReference type="InterPro" id="IPR002052">
    <property type="entry name" value="DNA_methylase_N6_adenine_CS"/>
</dbReference>
<evidence type="ECO:0000256" key="4">
    <source>
        <dbReference type="ARBA" id="ARBA00022679"/>
    </source>
</evidence>
<feature type="region of interest" description="Disordered" evidence="5">
    <location>
        <begin position="1"/>
        <end position="25"/>
    </location>
</feature>
<proteinExistence type="predicted"/>
<sequence length="270" mass="30097">MLDFDFPPSPRSTSTKLSSLTSGSPPKLDPNTLALLDTYFTEKAEEERLFREIAAERAAAQIAGLALEADNLDEAKADKPMVSVADFRLAFGEDWQLSQFWYTETFATKFATHLHSLCSPSTNIAFVCCPTAFVAFQHMKPLPGAALLEYDQRFAVLSPRQFVPYDLDEPGNFPESLREKFDVAVVDPPFLNEITNKKLSETLGQILNPKGKLVIITSTSVEEILYRLYDTPPLGPLRKTSIDVEHGRLANDFACWGSWDGAEDIGKDRL</sequence>
<evidence type="ECO:0000256" key="1">
    <source>
        <dbReference type="ARBA" id="ARBA00004496"/>
    </source>
</evidence>
<evidence type="ECO:0000313" key="7">
    <source>
        <dbReference type="Proteomes" id="UP000027222"/>
    </source>
</evidence>
<dbReference type="GO" id="GO:0003676">
    <property type="term" value="F:nucleic acid binding"/>
    <property type="evidence" value="ECO:0007669"/>
    <property type="project" value="InterPro"/>
</dbReference>
<evidence type="ECO:0008006" key="8">
    <source>
        <dbReference type="Google" id="ProtNLM"/>
    </source>
</evidence>
<dbReference type="AlphaFoldDB" id="A0A067SCS0"/>
<organism evidence="6 7">
    <name type="scientific">Galerina marginata (strain CBS 339.88)</name>
    <dbReference type="NCBI Taxonomy" id="685588"/>
    <lineage>
        <taxon>Eukaryota</taxon>
        <taxon>Fungi</taxon>
        <taxon>Dikarya</taxon>
        <taxon>Basidiomycota</taxon>
        <taxon>Agaricomycotina</taxon>
        <taxon>Agaricomycetes</taxon>
        <taxon>Agaricomycetidae</taxon>
        <taxon>Agaricales</taxon>
        <taxon>Agaricineae</taxon>
        <taxon>Strophariaceae</taxon>
        <taxon>Galerina</taxon>
    </lineage>
</organism>
<evidence type="ECO:0000256" key="2">
    <source>
        <dbReference type="ARBA" id="ARBA00022490"/>
    </source>
</evidence>
<dbReference type="OrthoDB" id="206354at2759"/>
<dbReference type="InterPro" id="IPR041370">
    <property type="entry name" value="Mlase_EEF1AKMT1/ZCCHC4"/>
</dbReference>